<comment type="caution">
    <text evidence="2">The sequence shown here is derived from an EMBL/GenBank/DDBJ whole genome shotgun (WGS) entry which is preliminary data.</text>
</comment>
<dbReference type="EMBL" id="PFBJ01000004">
    <property type="protein sequence ID" value="PIT91353.1"/>
    <property type="molecule type" value="Genomic_DNA"/>
</dbReference>
<proteinExistence type="predicted"/>
<accession>A0A2M6WEZ8</accession>
<evidence type="ECO:0000313" key="2">
    <source>
        <dbReference type="EMBL" id="PIT91353.1"/>
    </source>
</evidence>
<reference evidence="3" key="1">
    <citation type="submission" date="2017-09" db="EMBL/GenBank/DDBJ databases">
        <title>Depth-based differentiation of microbial function through sediment-hosted aquifers and enrichment of novel symbionts in the deep terrestrial subsurface.</title>
        <authorList>
            <person name="Probst A.J."/>
            <person name="Ladd B."/>
            <person name="Jarett J.K."/>
            <person name="Geller-Mcgrath D.E."/>
            <person name="Sieber C.M.K."/>
            <person name="Emerson J.B."/>
            <person name="Anantharaman K."/>
            <person name="Thomas B.C."/>
            <person name="Malmstrom R."/>
            <person name="Stieglmeier M."/>
            <person name="Klingl A."/>
            <person name="Woyke T."/>
            <person name="Ryan C.M."/>
            <person name="Banfield J.F."/>
        </authorList>
    </citation>
    <scope>NUCLEOTIDE SEQUENCE [LARGE SCALE GENOMIC DNA]</scope>
</reference>
<organism evidence="2 3">
    <name type="scientific">Candidatus Kaiserbacteria bacterium CG10_big_fil_rev_8_21_14_0_10_49_17</name>
    <dbReference type="NCBI Taxonomy" id="1974609"/>
    <lineage>
        <taxon>Bacteria</taxon>
        <taxon>Candidatus Kaiseribacteriota</taxon>
    </lineage>
</organism>
<evidence type="ECO:0000259" key="1">
    <source>
        <dbReference type="Pfam" id="PF13529"/>
    </source>
</evidence>
<evidence type="ECO:0000313" key="3">
    <source>
        <dbReference type="Proteomes" id="UP000228809"/>
    </source>
</evidence>
<feature type="domain" description="Peptidase C39-like" evidence="1">
    <location>
        <begin position="13"/>
        <end position="160"/>
    </location>
</feature>
<dbReference type="AlphaFoldDB" id="A0A2M6WEZ8"/>
<name>A0A2M6WEZ8_9BACT</name>
<protein>
    <recommendedName>
        <fullName evidence="1">Peptidase C39-like domain-containing protein</fullName>
    </recommendedName>
</protein>
<dbReference type="InterPro" id="IPR039564">
    <property type="entry name" value="Peptidase_C39-like"/>
</dbReference>
<dbReference type="Gene3D" id="3.90.70.10">
    <property type="entry name" value="Cysteine proteinases"/>
    <property type="match status" value="1"/>
</dbReference>
<dbReference type="Proteomes" id="UP000228809">
    <property type="component" value="Unassembled WGS sequence"/>
</dbReference>
<sequence length="189" mass="21215">MIRAVLKSGNMQLSVPFYSQYRDVTDPAWQPRACGGVCLKMALDFLAPSFNTTIPTILELIEEATTHKAYSTGSGWVHRGMVFLAHNHGIPAYPEEFRSMEGSHARTLVHYGYQKIVETVRSGKPVIVSIEKGFVDGGSFHQVLIVGEKDNGETLIYHDPEAKDNSGAFREIEREKFCSHWRHFAIFVG</sequence>
<dbReference type="Pfam" id="PF13529">
    <property type="entry name" value="Peptidase_C39_2"/>
    <property type="match status" value="1"/>
</dbReference>
<gene>
    <name evidence="2" type="ORF">COU17_00990</name>
</gene>